<dbReference type="InterPro" id="IPR016171">
    <property type="entry name" value="Vanillyl_alc_oxidase_C-sub2"/>
</dbReference>
<keyword evidence="8" id="KW-0060">Ascorbate biosynthesis</keyword>
<dbReference type="InterPro" id="IPR006094">
    <property type="entry name" value="Oxid_FAD_bind_N"/>
</dbReference>
<keyword evidence="4 8" id="KW-0285">Flavoprotein</keyword>
<dbReference type="Gene3D" id="3.30.70.2520">
    <property type="match status" value="1"/>
</dbReference>
<dbReference type="GO" id="GO:0071949">
    <property type="term" value="F:FAD binding"/>
    <property type="evidence" value="ECO:0007669"/>
    <property type="project" value="UniProtKB-UniRule"/>
</dbReference>
<evidence type="ECO:0000256" key="7">
    <source>
        <dbReference type="ARBA" id="ARBA00023136"/>
    </source>
</evidence>
<evidence type="ECO:0000256" key="2">
    <source>
        <dbReference type="ARBA" id="ARBA00004370"/>
    </source>
</evidence>
<organism evidence="10 12">
    <name type="scientific">Acanthaster planci</name>
    <name type="common">Crown-of-thorns starfish</name>
    <dbReference type="NCBI Taxonomy" id="133434"/>
    <lineage>
        <taxon>Eukaryota</taxon>
        <taxon>Metazoa</taxon>
        <taxon>Echinodermata</taxon>
        <taxon>Eleutherozoa</taxon>
        <taxon>Asterozoa</taxon>
        <taxon>Asteroidea</taxon>
        <taxon>Valvatacea</taxon>
        <taxon>Valvatida</taxon>
        <taxon>Acanthasteridae</taxon>
        <taxon>Acanthaster</taxon>
    </lineage>
</organism>
<dbReference type="Pfam" id="PF04030">
    <property type="entry name" value="ALO"/>
    <property type="match status" value="1"/>
</dbReference>
<evidence type="ECO:0000256" key="4">
    <source>
        <dbReference type="ARBA" id="ARBA00022630"/>
    </source>
</evidence>
<evidence type="ECO:0000256" key="3">
    <source>
        <dbReference type="ARBA" id="ARBA00005466"/>
    </source>
</evidence>
<dbReference type="OMA" id="FGVPGPW"/>
<reference evidence="11 12" key="1">
    <citation type="submission" date="2025-04" db="UniProtKB">
        <authorList>
            <consortium name="RefSeq"/>
        </authorList>
    </citation>
    <scope>IDENTIFICATION</scope>
</reference>
<keyword evidence="8" id="KW-0492">Microsome</keyword>
<dbReference type="PROSITE" id="PS51257">
    <property type="entry name" value="PROKAR_LIPOPROTEIN"/>
    <property type="match status" value="1"/>
</dbReference>
<evidence type="ECO:0000256" key="6">
    <source>
        <dbReference type="ARBA" id="ARBA00023002"/>
    </source>
</evidence>
<dbReference type="InterPro" id="IPR030654">
    <property type="entry name" value="Sugar_lactone_oxidase"/>
</dbReference>
<dbReference type="GO" id="GO:0005789">
    <property type="term" value="C:endoplasmic reticulum membrane"/>
    <property type="evidence" value="ECO:0007669"/>
    <property type="project" value="UniProtKB-SubCell"/>
</dbReference>
<comment type="function">
    <text evidence="8">Oxidizes L-gulono-1,4-lactone to hydrogen peroxide and L-xylo-hexulonolactone which spontaneously isomerizes to L-ascorbate.</text>
</comment>
<dbReference type="PIRSF" id="PIRSF000136">
    <property type="entry name" value="LGO_GLO"/>
    <property type="match status" value="1"/>
</dbReference>
<dbReference type="NCBIfam" id="TIGR01678">
    <property type="entry name" value="FAD_lactone_ox"/>
    <property type="match status" value="1"/>
</dbReference>
<dbReference type="Gene3D" id="3.30.43.10">
    <property type="entry name" value="Uridine Diphospho-n-acetylenolpyruvylglucosamine Reductase, domain 2"/>
    <property type="match status" value="1"/>
</dbReference>
<dbReference type="InterPro" id="IPR036318">
    <property type="entry name" value="FAD-bd_PCMH-like_sf"/>
</dbReference>
<comment type="pathway">
    <text evidence="8">Cofactor biosynthesis; L-ascorbate biosynthesis via UDP-alpha-D-glucuronate pathway; L-ascorbate from UDP-alpha-D-glucuronate: step 4/4.</text>
</comment>
<dbReference type="InterPro" id="IPR010031">
    <property type="entry name" value="FAD_lactone_oxidase-like"/>
</dbReference>
<evidence type="ECO:0000313" key="11">
    <source>
        <dbReference type="RefSeq" id="XP_022096512.1"/>
    </source>
</evidence>
<dbReference type="OrthoDB" id="610608at2759"/>
<dbReference type="UniPathway" id="UPA00991">
    <property type="reaction ID" value="UER00939"/>
</dbReference>
<dbReference type="PANTHER" id="PTHR43762:SF8">
    <property type="entry name" value="L-GULONOLACTONE OXIDASE"/>
    <property type="match status" value="1"/>
</dbReference>
<dbReference type="Gene3D" id="3.30.465.10">
    <property type="match status" value="1"/>
</dbReference>
<dbReference type="AlphaFoldDB" id="A0A8B7YT98"/>
<feature type="domain" description="FAD-binding PCMH-type" evidence="9">
    <location>
        <begin position="13"/>
        <end position="184"/>
    </location>
</feature>
<accession>A0A8B7YT98</accession>
<dbReference type="RefSeq" id="XP_022096513.1">
    <property type="nucleotide sequence ID" value="XM_022240821.1"/>
</dbReference>
<keyword evidence="6 8" id="KW-0560">Oxidoreductase</keyword>
<protein>
    <recommendedName>
        <fullName evidence="8">L-gulonolactone oxidase</fullName>
        <shortName evidence="8">LGO</shortName>
        <ecNumber evidence="8">1.1.3.8</ecNumber>
    </recommendedName>
</protein>
<dbReference type="PROSITE" id="PS51387">
    <property type="entry name" value="FAD_PCMH"/>
    <property type="match status" value="1"/>
</dbReference>
<dbReference type="GO" id="GO:0019853">
    <property type="term" value="P:L-ascorbic acid biosynthetic process"/>
    <property type="evidence" value="ECO:0007669"/>
    <property type="project" value="UniProtKB-KW"/>
</dbReference>
<gene>
    <name evidence="11 12" type="primary">LOC110982436</name>
</gene>
<dbReference type="GeneID" id="110982436"/>
<keyword evidence="5 8" id="KW-0274">FAD</keyword>
<dbReference type="InterPro" id="IPR016167">
    <property type="entry name" value="FAD-bd_PCMH_sub1"/>
</dbReference>
<name>A0A8B7YT98_ACAPL</name>
<dbReference type="InterPro" id="IPR016166">
    <property type="entry name" value="FAD-bd_PCMH"/>
</dbReference>
<dbReference type="EC" id="1.1.3.8" evidence="8"/>
<evidence type="ECO:0000256" key="5">
    <source>
        <dbReference type="ARBA" id="ARBA00022827"/>
    </source>
</evidence>
<proteinExistence type="inferred from homology"/>
<comment type="cofactor">
    <cofactor evidence="1 8">
        <name>FAD</name>
        <dbReference type="ChEBI" id="CHEBI:57692"/>
    </cofactor>
</comment>
<dbReference type="PANTHER" id="PTHR43762">
    <property type="entry name" value="L-GULONOLACTONE OXIDASE"/>
    <property type="match status" value="1"/>
</dbReference>
<dbReference type="Proteomes" id="UP000694845">
    <property type="component" value="Unplaced"/>
</dbReference>
<dbReference type="InterPro" id="IPR007173">
    <property type="entry name" value="ALO_C"/>
</dbReference>
<evidence type="ECO:0000313" key="10">
    <source>
        <dbReference type="Proteomes" id="UP000694845"/>
    </source>
</evidence>
<dbReference type="KEGG" id="aplc:110982436"/>
<dbReference type="Gene3D" id="1.10.45.10">
    <property type="entry name" value="Vanillyl-alcohol Oxidase, Chain A, domain 4"/>
    <property type="match status" value="1"/>
</dbReference>
<dbReference type="InterPro" id="IPR016169">
    <property type="entry name" value="FAD-bd_PCMH_sub2"/>
</dbReference>
<comment type="catalytic activity">
    <reaction evidence="8">
        <text>L-gulono-1,4-lactone + O2 = L-ascorbate + H2O2 + H(+)</text>
        <dbReference type="Rhea" id="RHEA:32363"/>
        <dbReference type="ChEBI" id="CHEBI:15378"/>
        <dbReference type="ChEBI" id="CHEBI:15379"/>
        <dbReference type="ChEBI" id="CHEBI:16240"/>
        <dbReference type="ChEBI" id="CHEBI:17587"/>
        <dbReference type="ChEBI" id="CHEBI:38290"/>
        <dbReference type="EC" id="1.1.3.8"/>
    </reaction>
</comment>
<dbReference type="SUPFAM" id="SSF56176">
    <property type="entry name" value="FAD-binding/transporter-associated domain-like"/>
    <property type="match status" value="1"/>
</dbReference>
<dbReference type="Pfam" id="PF01565">
    <property type="entry name" value="FAD_binding_4"/>
    <property type="match status" value="1"/>
</dbReference>
<sequence>MEGKTVSTWAGTFSCTPELYFEPGSVDEIKQILESARKASKRVRMSGQFHSPSNIAMTDGYMINMKNFNHVIEVDKDKCQISVEGGCIMEDLNAKILPLYGMALSNLAAMSNITVAGAISTGTHGTGAKHGILATQVIQLELLTAQCEILRCSRMENEDLFRAALCSLGCLGVIVTVTIQCEPEFKLHKRQMSCTLDEVLDKLDNHVASSEFFQVTWFPHTEGAIMSQTDRTREPVMSSFNWFRDCFLSFYTLQFLYWLSSFLPGLIPSINRLFYKWCFTGCRDDIAMSHANFAISFRFKHDVTEWAIPRSHTAAVLRELKSWLAANKGVYVHIGVDLRFVQEDDIMLSPAYGRETCFINTVMNRPLGKFIPHDEFWSAFERIMCSVGGRPHWAKTHELTGSELKVAYPEFEAFCEIRQRLDPQGMFLNDYMERILPLVKGPVSPW</sequence>
<keyword evidence="10" id="KW-1185">Reference proteome</keyword>
<evidence type="ECO:0000313" key="12">
    <source>
        <dbReference type="RefSeq" id="XP_022096513.1"/>
    </source>
</evidence>
<evidence type="ECO:0000256" key="1">
    <source>
        <dbReference type="ARBA" id="ARBA00001974"/>
    </source>
</evidence>
<evidence type="ECO:0000259" key="9">
    <source>
        <dbReference type="PROSITE" id="PS51387"/>
    </source>
</evidence>
<comment type="subcellular location">
    <subcellularLocation>
        <location evidence="2">Membrane</location>
    </subcellularLocation>
    <subcellularLocation>
        <location evidence="8">Microsome membrane</location>
        <topology evidence="8">Single-pass membrane protein</topology>
    </subcellularLocation>
    <subcellularLocation>
        <location evidence="8">Endoplasmic reticulum membrane</location>
        <topology evidence="8">Single-pass membrane protein</topology>
    </subcellularLocation>
</comment>
<dbReference type="GO" id="GO:0003885">
    <property type="term" value="F:D-arabinono-1,4-lactone oxidase activity"/>
    <property type="evidence" value="ECO:0007669"/>
    <property type="project" value="UniProtKB-UniRule"/>
</dbReference>
<keyword evidence="8" id="KW-0256">Endoplasmic reticulum</keyword>
<dbReference type="RefSeq" id="XP_022096512.1">
    <property type="nucleotide sequence ID" value="XM_022240820.1"/>
</dbReference>
<keyword evidence="7" id="KW-0472">Membrane</keyword>
<evidence type="ECO:0000256" key="8">
    <source>
        <dbReference type="RuleBase" id="RU367158"/>
    </source>
</evidence>
<comment type="similarity">
    <text evidence="3 8">Belongs to the oxygen-dependent FAD-linked oxidoreductase family.</text>
</comment>
<dbReference type="GO" id="GO:0050105">
    <property type="term" value="F:L-gulonolactone oxidase activity"/>
    <property type="evidence" value="ECO:0007669"/>
    <property type="project" value="UniProtKB-EC"/>
</dbReference>